<accession>A0ABM5FCM1</accession>
<reference evidence="11" key="2">
    <citation type="submission" date="2025-08" db="UniProtKB">
        <authorList>
            <consortium name="RefSeq"/>
        </authorList>
    </citation>
    <scope>IDENTIFICATION</scope>
</reference>
<dbReference type="Pfam" id="PF03133">
    <property type="entry name" value="TTL"/>
    <property type="match status" value="1"/>
</dbReference>
<dbReference type="InterPro" id="IPR051437">
    <property type="entry name" value="TTLL_monoglycylase"/>
</dbReference>
<evidence type="ECO:0000256" key="1">
    <source>
        <dbReference type="ARBA" id="ARBA00004611"/>
    </source>
</evidence>
<protein>
    <submittedName>
        <fullName evidence="11">Tubulin tyrosine ligase 3</fullName>
    </submittedName>
</protein>
<evidence type="ECO:0000256" key="3">
    <source>
        <dbReference type="ARBA" id="ARBA00022598"/>
    </source>
</evidence>
<evidence type="ECO:0000256" key="6">
    <source>
        <dbReference type="ARBA" id="ARBA00023203"/>
    </source>
</evidence>
<dbReference type="SUPFAM" id="SSF69645">
    <property type="entry name" value="Arp2/3 complex subunits"/>
    <property type="match status" value="1"/>
</dbReference>
<reference evidence="10" key="1">
    <citation type="submission" date="2025-05" db="UniProtKB">
        <authorList>
            <consortium name="RefSeq"/>
        </authorList>
    </citation>
    <scope>NUCLEOTIDE SEQUENCE [LARGE SCALE GENOMIC DNA]</scope>
</reference>
<evidence type="ECO:0000256" key="9">
    <source>
        <dbReference type="SAM" id="MobiDB-lite"/>
    </source>
</evidence>
<dbReference type="InterPro" id="IPR008384">
    <property type="entry name" value="ARPC4"/>
</dbReference>
<feature type="compositionally biased region" description="Acidic residues" evidence="9">
    <location>
        <begin position="294"/>
        <end position="319"/>
    </location>
</feature>
<evidence type="ECO:0000256" key="8">
    <source>
        <dbReference type="ARBA" id="ARBA00048944"/>
    </source>
</evidence>
<dbReference type="RefSeq" id="XP_072843153.1">
    <property type="nucleotide sequence ID" value="XM_072987052.1"/>
</dbReference>
<comment type="subcellular location">
    <subcellularLocation>
        <location evidence="1">Cytoplasm</location>
        <location evidence="1">Cytoskeleton</location>
        <location evidence="1">Flagellum axoneme</location>
    </subcellularLocation>
</comment>
<dbReference type="Gene3D" id="3.30.1460.20">
    <property type="match status" value="1"/>
</dbReference>
<dbReference type="InterPro" id="IPR004344">
    <property type="entry name" value="TTL/TTLL_fam"/>
</dbReference>
<gene>
    <name evidence="11" type="primary">LOC110079927</name>
</gene>
<evidence type="ECO:0000256" key="4">
    <source>
        <dbReference type="ARBA" id="ARBA00022741"/>
    </source>
</evidence>
<evidence type="ECO:0000313" key="10">
    <source>
        <dbReference type="Proteomes" id="UP001652642"/>
    </source>
</evidence>
<keyword evidence="4" id="KW-0547">Nucleotide-binding</keyword>
<evidence type="ECO:0000256" key="2">
    <source>
        <dbReference type="ARBA" id="ARBA00022490"/>
    </source>
</evidence>
<dbReference type="InterPro" id="IPR034666">
    <property type="entry name" value="ARPC2/4"/>
</dbReference>
<evidence type="ECO:0000256" key="5">
    <source>
        <dbReference type="ARBA" id="ARBA00022840"/>
    </source>
</evidence>
<keyword evidence="2" id="KW-0963">Cytoplasm</keyword>
<feature type="compositionally biased region" description="Polar residues" evidence="9">
    <location>
        <begin position="828"/>
        <end position="837"/>
    </location>
</feature>
<feature type="region of interest" description="Disordered" evidence="9">
    <location>
        <begin position="815"/>
        <end position="842"/>
    </location>
</feature>
<dbReference type="PANTHER" id="PTHR45870:SF2">
    <property type="entry name" value="TUBULIN MONOGLYCYLASE TTLL3"/>
    <property type="match status" value="1"/>
</dbReference>
<name>A0ABM5FCM1_9SAUR</name>
<feature type="region of interest" description="Disordered" evidence="9">
    <location>
        <begin position="284"/>
        <end position="325"/>
    </location>
</feature>
<organism evidence="10 11">
    <name type="scientific">Pogona vitticeps</name>
    <name type="common">central bearded dragon</name>
    <dbReference type="NCBI Taxonomy" id="103695"/>
    <lineage>
        <taxon>Eukaryota</taxon>
        <taxon>Metazoa</taxon>
        <taxon>Chordata</taxon>
        <taxon>Craniata</taxon>
        <taxon>Vertebrata</taxon>
        <taxon>Euteleostomi</taxon>
        <taxon>Lepidosauria</taxon>
        <taxon>Squamata</taxon>
        <taxon>Bifurcata</taxon>
        <taxon>Unidentata</taxon>
        <taxon>Episquamata</taxon>
        <taxon>Toxicofera</taxon>
        <taxon>Iguania</taxon>
        <taxon>Acrodonta</taxon>
        <taxon>Agamidae</taxon>
        <taxon>Amphibolurinae</taxon>
        <taxon>Pogona</taxon>
    </lineage>
</organism>
<dbReference type="SUPFAM" id="SSF56059">
    <property type="entry name" value="Glutathione synthetase ATP-binding domain-like"/>
    <property type="match status" value="1"/>
</dbReference>
<sequence>MTATLRPYLNAVRATLQAALCLENFSSQVVERHNKPEVEVRSSKELLLQPVIISRNEKEKVLIEGSINSVRISIAVKQADEIEKILCHKFMRFMMMRAENFYILRRKSVEGYDISFLITNFHTEQMYKHKLVDFVIHFMEEIDKEISEMKLSVNARARIVAEEFLKNVGSKSKGGGNSDPTRNRIPERAVGKLRLDGEHKSQRATRRQPATAPNTSRGRAEDGQRRINFNLSLNPERLKQARQYVERAIKQRKIFMVHGPYPVIRRRLLGRGWVERKFPTLPKVTTKRQRALDDECDEDDDDNDMPDDDEEEEEEEDNDTNSTYSLMSRLVRNQTPYFIWTNRRDVIDCRFLRKDQMMNHFAKAGSFTTKVGLCLNLRNLPWFDEADADTFFPRCYRLGAADEKHAFIEDFKLTAARSLLKVVVKRYWSKPAFMAALNNSENESPSDQVSSGTKQGIGHKRGVRLSARLIQTAIRACEEHLSSLKHQDIDRESGSSLLFAKENWEEFMEGYYQVVHGYSDGAETAETGAHVERCEDILYRLAKVVPQLGMEGDRNIWIVKPGAKSRGRGIMCMDRLEEIVKLVDCDPMIVKDGKWVVQKYIETPLLIFGTKFDLRQWFLVTDWNPLTIWFYRHSYIRFSTQPFSLHNLDTSIHLCNNSVQKHYENSLNRHSELPPDNMWSSEQFQAHLRETGAPEAWSQVIVPGMKAAIIHAVQTSQDLVEFRKNSFELYGADFLFGENYQPWLIEINASPTMAASTAVTTRLCASVQEDTLRVVIDRKYDRNCNTGNFELIYKQAAVEIPHYVGTSLLVEGSMVKKPRNTSHRSPVPSDTGNSCAPQQPKPLKLVYRRSNPSIPRAPTPCWAAAATSTNGKGVEAAASGKENKVKTKAPPGKDSSPSQRYKLPNKLRPEPPNRRVLIAHSMATATVIPGDKRTCPAPLCTKSNSQKLAAGPQEPAIHHPKISKLAGLEAQGPGKAAQTAGRARLCKLPCLYCKNRKAVASLQELRCCHRARPLLPIVPRLRYHKVDNSYQTQVYGVSLSARGTTTDPDLQCLADQVNL</sequence>
<proteinExistence type="predicted"/>
<keyword evidence="5" id="KW-0067">ATP-binding</keyword>
<keyword evidence="3 11" id="KW-0436">Ligase</keyword>
<feature type="region of interest" description="Disordered" evidence="9">
    <location>
        <begin position="170"/>
        <end position="230"/>
    </location>
</feature>
<keyword evidence="6" id="KW-0009">Actin-binding</keyword>
<dbReference type="PROSITE" id="PS51221">
    <property type="entry name" value="TTL"/>
    <property type="match status" value="1"/>
</dbReference>
<evidence type="ECO:0000313" key="11">
    <source>
        <dbReference type="RefSeq" id="XP_072843153.1"/>
    </source>
</evidence>
<feature type="region of interest" description="Disordered" evidence="9">
    <location>
        <begin position="873"/>
        <end position="911"/>
    </location>
</feature>
<keyword evidence="7" id="KW-0206">Cytoskeleton</keyword>
<comment type="catalytic activity">
    <reaction evidence="8">
        <text>L-glutamyl-[protein] + glycine + ATP = glycyl-L-glutamyl-[protein] + ADP + phosphate + H(+)</text>
        <dbReference type="Rhea" id="RHEA:67180"/>
        <dbReference type="Rhea" id="RHEA-COMP:10208"/>
        <dbReference type="Rhea" id="RHEA-COMP:17207"/>
        <dbReference type="ChEBI" id="CHEBI:15378"/>
        <dbReference type="ChEBI" id="CHEBI:29973"/>
        <dbReference type="ChEBI" id="CHEBI:30616"/>
        <dbReference type="ChEBI" id="CHEBI:43474"/>
        <dbReference type="ChEBI" id="CHEBI:57305"/>
        <dbReference type="ChEBI" id="CHEBI:167890"/>
        <dbReference type="ChEBI" id="CHEBI:456216"/>
    </reaction>
    <physiologicalReaction direction="left-to-right" evidence="8">
        <dbReference type="Rhea" id="RHEA:67181"/>
    </physiologicalReaction>
</comment>
<dbReference type="Pfam" id="PF05856">
    <property type="entry name" value="ARPC4"/>
    <property type="match status" value="1"/>
</dbReference>
<keyword evidence="10" id="KW-1185">Reference proteome</keyword>
<dbReference type="GeneID" id="110079927"/>
<dbReference type="PANTHER" id="PTHR45870">
    <property type="entry name" value="TUBULIN MONOGLYCYLASE TTLL3"/>
    <property type="match status" value="1"/>
</dbReference>
<feature type="compositionally biased region" description="Basic and acidic residues" evidence="9">
    <location>
        <begin position="181"/>
        <end position="201"/>
    </location>
</feature>
<dbReference type="Gene3D" id="3.30.470.20">
    <property type="entry name" value="ATP-grasp fold, B domain"/>
    <property type="match status" value="1"/>
</dbReference>
<dbReference type="Proteomes" id="UP001652642">
    <property type="component" value="Chromosome 2"/>
</dbReference>
<dbReference type="GO" id="GO:0016874">
    <property type="term" value="F:ligase activity"/>
    <property type="evidence" value="ECO:0007669"/>
    <property type="project" value="UniProtKB-KW"/>
</dbReference>
<evidence type="ECO:0000256" key="7">
    <source>
        <dbReference type="ARBA" id="ARBA00023212"/>
    </source>
</evidence>